<gene>
    <name evidence="1" type="ORF">SAMN06265218_11572</name>
</gene>
<dbReference type="EMBL" id="FXTH01000015">
    <property type="protein sequence ID" value="SMO82044.1"/>
    <property type="molecule type" value="Genomic_DNA"/>
</dbReference>
<organism evidence="1 2">
    <name type="scientific">Fodinibius sediminis</name>
    <dbReference type="NCBI Taxonomy" id="1214077"/>
    <lineage>
        <taxon>Bacteria</taxon>
        <taxon>Pseudomonadati</taxon>
        <taxon>Balneolota</taxon>
        <taxon>Balneolia</taxon>
        <taxon>Balneolales</taxon>
        <taxon>Balneolaceae</taxon>
        <taxon>Fodinibius</taxon>
    </lineage>
</organism>
<protein>
    <submittedName>
        <fullName evidence="1">Uncharacterized protein</fullName>
    </submittedName>
</protein>
<sequence length="29" mass="3201">MVEKETTINYSTIKIEAVMAATRDLSVGE</sequence>
<evidence type="ECO:0000313" key="1">
    <source>
        <dbReference type="EMBL" id="SMO82044.1"/>
    </source>
</evidence>
<keyword evidence="2" id="KW-1185">Reference proteome</keyword>
<evidence type="ECO:0000313" key="2">
    <source>
        <dbReference type="Proteomes" id="UP000317593"/>
    </source>
</evidence>
<dbReference type="AlphaFoldDB" id="A0A521EDP8"/>
<proteinExistence type="predicted"/>
<accession>A0A521EDP8</accession>
<reference evidence="1 2" key="1">
    <citation type="submission" date="2017-05" db="EMBL/GenBank/DDBJ databases">
        <authorList>
            <person name="Varghese N."/>
            <person name="Submissions S."/>
        </authorList>
    </citation>
    <scope>NUCLEOTIDE SEQUENCE [LARGE SCALE GENOMIC DNA]</scope>
    <source>
        <strain evidence="1 2">DSM 21194</strain>
    </source>
</reference>
<name>A0A521EDP8_9BACT</name>
<dbReference type="Proteomes" id="UP000317593">
    <property type="component" value="Unassembled WGS sequence"/>
</dbReference>